<sequence length="51" mass="6005">MVSKNRFPVKRETVWDLILTMAIIYLILDDDNCENVFKATYINSSQVLNRL</sequence>
<name>A0ABQ0XCQ2_9LACO</name>
<accession>A0ABQ0XCQ2</accession>
<evidence type="ECO:0000313" key="1">
    <source>
        <dbReference type="EMBL" id="GEP23750.1"/>
    </source>
</evidence>
<keyword evidence="2" id="KW-1185">Reference proteome</keyword>
<gene>
    <name evidence="1" type="ORF">LDI01_13430</name>
</gene>
<proteinExistence type="predicted"/>
<evidence type="ECO:0000313" key="2">
    <source>
        <dbReference type="Proteomes" id="UP000321409"/>
    </source>
</evidence>
<organism evidence="1 2">
    <name type="scientific">Lentilactobacillus diolivorans</name>
    <dbReference type="NCBI Taxonomy" id="179838"/>
    <lineage>
        <taxon>Bacteria</taxon>
        <taxon>Bacillati</taxon>
        <taxon>Bacillota</taxon>
        <taxon>Bacilli</taxon>
        <taxon>Lactobacillales</taxon>
        <taxon>Lactobacillaceae</taxon>
        <taxon>Lentilactobacillus</taxon>
    </lineage>
</organism>
<evidence type="ECO:0008006" key="3">
    <source>
        <dbReference type="Google" id="ProtNLM"/>
    </source>
</evidence>
<comment type="caution">
    <text evidence="1">The sequence shown here is derived from an EMBL/GenBank/DDBJ whole genome shotgun (WGS) entry which is preliminary data.</text>
</comment>
<dbReference type="EMBL" id="BKAB01000017">
    <property type="protein sequence ID" value="GEP23750.1"/>
    <property type="molecule type" value="Genomic_DNA"/>
</dbReference>
<reference evidence="1 2" key="1">
    <citation type="submission" date="2019-07" db="EMBL/GenBank/DDBJ databases">
        <title>Whole genome shotgun sequence of Lactobacillus diolivorans NBRC 107869.</title>
        <authorList>
            <person name="Hosoyama A."/>
            <person name="Uohara A."/>
            <person name="Ohji S."/>
            <person name="Ichikawa N."/>
        </authorList>
    </citation>
    <scope>NUCLEOTIDE SEQUENCE [LARGE SCALE GENOMIC DNA]</scope>
    <source>
        <strain evidence="1 2">NBRC 107869</strain>
    </source>
</reference>
<dbReference type="Proteomes" id="UP000321409">
    <property type="component" value="Unassembled WGS sequence"/>
</dbReference>
<protein>
    <recommendedName>
        <fullName evidence="3">Transposase</fullName>
    </recommendedName>
</protein>